<feature type="non-terminal residue" evidence="3">
    <location>
        <position position="353"/>
    </location>
</feature>
<feature type="domain" description="NACHT" evidence="2">
    <location>
        <begin position="156"/>
        <end position="298"/>
    </location>
</feature>
<dbReference type="AlphaFoldDB" id="A0A444JGE5"/>
<keyword evidence="4" id="KW-1185">Reference proteome</keyword>
<dbReference type="PROSITE" id="PS50837">
    <property type="entry name" value="NACHT"/>
    <property type="match status" value="1"/>
</dbReference>
<evidence type="ECO:0000259" key="2">
    <source>
        <dbReference type="PROSITE" id="PS50837"/>
    </source>
</evidence>
<evidence type="ECO:0000313" key="3">
    <source>
        <dbReference type="EMBL" id="RWX52143.1"/>
    </source>
</evidence>
<dbReference type="EMBL" id="MTKS01000036">
    <property type="protein sequence ID" value="RWX52143.1"/>
    <property type="molecule type" value="Genomic_DNA"/>
</dbReference>
<dbReference type="InterPro" id="IPR007111">
    <property type="entry name" value="NACHT_NTPase"/>
</dbReference>
<dbReference type="Gene3D" id="3.40.50.300">
    <property type="entry name" value="P-loop containing nucleotide triphosphate hydrolases"/>
    <property type="match status" value="1"/>
</dbReference>
<sequence length="353" mass="38810">MNSKTQEEEIAELKRRLAEAEAKLGAADQAEPKQTTAVAENSGLGAIGQGDHSATAGAGGFALVGDFKGNIYQGQPAEDPDKALSIYLRSLVGRLGKLPMRGLDADSGDACVKQDNLDLAGVYIALDTTDRIKEQGEKEKERERPLRVLEAAATRKQLVVLGDPGSGKSTFVNHLALCLARHHLYPKCEAKEQLSDWPERQLDLLPISIILRDFAAWCGRDDIPKDCLLLSAFIVFRLKAQNMGFVGRHLEEQLEKGQTLILLDGLDEVGKEQREAVRDSIAAFVERYPDCRFIVTCRILSYARPEWQLRGAFSPVTLAPFHEEQIDQFIAAWYAGLLGNGVVPGREEANSLT</sequence>
<dbReference type="InterPro" id="IPR027417">
    <property type="entry name" value="P-loop_NTPase"/>
</dbReference>
<dbReference type="Proteomes" id="UP000288892">
    <property type="component" value="Unassembled WGS sequence"/>
</dbReference>
<name>A0A444JGE5_9BACT</name>
<accession>A0A444JGE5</accession>
<evidence type="ECO:0000256" key="1">
    <source>
        <dbReference type="SAM" id="MobiDB-lite"/>
    </source>
</evidence>
<organism evidence="3 4">
    <name type="scientific">Candidatus Electrothrix marina</name>
    <dbReference type="NCBI Taxonomy" id="1859130"/>
    <lineage>
        <taxon>Bacteria</taxon>
        <taxon>Pseudomonadati</taxon>
        <taxon>Thermodesulfobacteriota</taxon>
        <taxon>Desulfobulbia</taxon>
        <taxon>Desulfobulbales</taxon>
        <taxon>Desulfobulbaceae</taxon>
        <taxon>Candidatus Electrothrix</taxon>
    </lineage>
</organism>
<evidence type="ECO:0000313" key="4">
    <source>
        <dbReference type="Proteomes" id="UP000288892"/>
    </source>
</evidence>
<reference evidence="3 4" key="1">
    <citation type="submission" date="2017-01" db="EMBL/GenBank/DDBJ databases">
        <title>The cable genome- insights into the physiology and evolution of filamentous bacteria capable of sulfide oxidation via long distance electron transfer.</title>
        <authorList>
            <person name="Schreiber L."/>
            <person name="Bjerg J.T."/>
            <person name="Boggild A."/>
            <person name="Van De Vossenberg J."/>
            <person name="Meysman F."/>
            <person name="Nielsen L.P."/>
            <person name="Schramm A."/>
            <person name="Kjeldsen K.U."/>
        </authorList>
    </citation>
    <scope>NUCLEOTIDE SEQUENCE [LARGE SCALE GENOMIC DNA]</scope>
    <source>
        <strain evidence="3">A5</strain>
    </source>
</reference>
<feature type="region of interest" description="Disordered" evidence="1">
    <location>
        <begin position="21"/>
        <end position="41"/>
    </location>
</feature>
<protein>
    <recommendedName>
        <fullName evidence="2">NACHT domain-containing protein</fullName>
    </recommendedName>
</protein>
<proteinExistence type="predicted"/>
<dbReference type="PANTHER" id="PTHR46844:SF1">
    <property type="entry name" value="SLR5058 PROTEIN"/>
    <property type="match status" value="1"/>
</dbReference>
<dbReference type="PANTHER" id="PTHR46844">
    <property type="entry name" value="SLR5058 PROTEIN"/>
    <property type="match status" value="1"/>
</dbReference>
<gene>
    <name evidence="3" type="ORF">VU01_10368</name>
</gene>
<comment type="caution">
    <text evidence="3">The sequence shown here is derived from an EMBL/GenBank/DDBJ whole genome shotgun (WGS) entry which is preliminary data.</text>
</comment>
<dbReference type="SUPFAM" id="SSF52540">
    <property type="entry name" value="P-loop containing nucleoside triphosphate hydrolases"/>
    <property type="match status" value="1"/>
</dbReference>